<evidence type="ECO:0000256" key="4">
    <source>
        <dbReference type="ARBA" id="ARBA00022692"/>
    </source>
</evidence>
<proteinExistence type="inferred from homology"/>
<evidence type="ECO:0000259" key="8">
    <source>
        <dbReference type="Pfam" id="PF07715"/>
    </source>
</evidence>
<evidence type="ECO:0000256" key="5">
    <source>
        <dbReference type="ARBA" id="ARBA00023136"/>
    </source>
</evidence>
<keyword evidence="6 7" id="KW-0998">Cell outer membrane</keyword>
<comment type="similarity">
    <text evidence="7">Belongs to the TonB-dependent receptor family.</text>
</comment>
<evidence type="ECO:0000313" key="10">
    <source>
        <dbReference type="Proteomes" id="UP000070299"/>
    </source>
</evidence>
<dbReference type="EMBL" id="LSNE01000018">
    <property type="protein sequence ID" value="KXI27011.1"/>
    <property type="molecule type" value="Genomic_DNA"/>
</dbReference>
<dbReference type="Proteomes" id="UP000070299">
    <property type="component" value="Unassembled WGS sequence"/>
</dbReference>
<dbReference type="InterPro" id="IPR036942">
    <property type="entry name" value="Beta-barrel_TonB_sf"/>
</dbReference>
<dbReference type="PANTHER" id="PTHR30069">
    <property type="entry name" value="TONB-DEPENDENT OUTER MEMBRANE RECEPTOR"/>
    <property type="match status" value="1"/>
</dbReference>
<evidence type="ECO:0000256" key="7">
    <source>
        <dbReference type="PROSITE-ProRule" id="PRU01360"/>
    </source>
</evidence>
<comment type="subcellular location">
    <subcellularLocation>
        <location evidence="1 7">Cell outer membrane</location>
        <topology evidence="1 7">Multi-pass membrane protein</topology>
    </subcellularLocation>
</comment>
<accession>A0A148KL68</accession>
<dbReference type="Gene3D" id="2.170.130.10">
    <property type="entry name" value="TonB-dependent receptor, plug domain"/>
    <property type="match status" value="1"/>
</dbReference>
<dbReference type="GO" id="GO:0009279">
    <property type="term" value="C:cell outer membrane"/>
    <property type="evidence" value="ECO:0007669"/>
    <property type="project" value="UniProtKB-SubCell"/>
</dbReference>
<evidence type="ECO:0000256" key="6">
    <source>
        <dbReference type="ARBA" id="ARBA00023237"/>
    </source>
</evidence>
<dbReference type="GO" id="GO:0044718">
    <property type="term" value="P:siderophore transmembrane transport"/>
    <property type="evidence" value="ECO:0007669"/>
    <property type="project" value="TreeGrafter"/>
</dbReference>
<dbReference type="STRING" id="1799789.AX660_02145"/>
<protein>
    <recommendedName>
        <fullName evidence="8">TonB-dependent receptor plug domain-containing protein</fullName>
    </recommendedName>
</protein>
<dbReference type="Gene3D" id="2.40.170.20">
    <property type="entry name" value="TonB-dependent receptor, beta-barrel domain"/>
    <property type="match status" value="1"/>
</dbReference>
<evidence type="ECO:0000256" key="1">
    <source>
        <dbReference type="ARBA" id="ARBA00004571"/>
    </source>
</evidence>
<dbReference type="InterPro" id="IPR039426">
    <property type="entry name" value="TonB-dep_rcpt-like"/>
</dbReference>
<dbReference type="Pfam" id="PF07715">
    <property type="entry name" value="Plug"/>
    <property type="match status" value="1"/>
</dbReference>
<organism evidence="9 10">
    <name type="scientific">Paraglaciecola hydrolytica</name>
    <dbReference type="NCBI Taxonomy" id="1799789"/>
    <lineage>
        <taxon>Bacteria</taxon>
        <taxon>Pseudomonadati</taxon>
        <taxon>Pseudomonadota</taxon>
        <taxon>Gammaproteobacteria</taxon>
        <taxon>Alteromonadales</taxon>
        <taxon>Alteromonadaceae</taxon>
        <taxon>Paraglaciecola</taxon>
    </lineage>
</organism>
<gene>
    <name evidence="9" type="ORF">AX660_02145</name>
</gene>
<keyword evidence="4 7" id="KW-0812">Transmembrane</keyword>
<comment type="caution">
    <text evidence="9">The sequence shown here is derived from an EMBL/GenBank/DDBJ whole genome shotgun (WGS) entry which is preliminary data.</text>
</comment>
<dbReference type="PROSITE" id="PS52016">
    <property type="entry name" value="TONB_DEPENDENT_REC_3"/>
    <property type="match status" value="1"/>
</dbReference>
<reference evidence="10" key="1">
    <citation type="submission" date="2016-02" db="EMBL/GenBank/DDBJ databases">
        <authorList>
            <person name="Schultz-Johansen M."/>
            <person name="Glaring M.A."/>
            <person name="Bech P.K."/>
            <person name="Stougaard P."/>
        </authorList>
    </citation>
    <scope>NUCLEOTIDE SEQUENCE [LARGE SCALE GENOMIC DNA]</scope>
    <source>
        <strain evidence="10">S66</strain>
    </source>
</reference>
<dbReference type="InterPro" id="IPR037066">
    <property type="entry name" value="Plug_dom_sf"/>
</dbReference>
<dbReference type="PANTHER" id="PTHR30069:SF36">
    <property type="entry name" value="BLL6948 PROTEIN"/>
    <property type="match status" value="1"/>
</dbReference>
<evidence type="ECO:0000256" key="3">
    <source>
        <dbReference type="ARBA" id="ARBA00022452"/>
    </source>
</evidence>
<keyword evidence="3 7" id="KW-1134">Transmembrane beta strand</keyword>
<name>A0A148KL68_9ALTE</name>
<keyword evidence="10" id="KW-1185">Reference proteome</keyword>
<keyword evidence="5 7" id="KW-0472">Membrane</keyword>
<evidence type="ECO:0000256" key="2">
    <source>
        <dbReference type="ARBA" id="ARBA00022448"/>
    </source>
</evidence>
<dbReference type="GO" id="GO:0015344">
    <property type="term" value="F:siderophore uptake transmembrane transporter activity"/>
    <property type="evidence" value="ECO:0007669"/>
    <property type="project" value="TreeGrafter"/>
</dbReference>
<keyword evidence="2 7" id="KW-0813">Transport</keyword>
<sequence length="668" mass="75304">MIVVSGPQVWADIQELEDIEKVVVYGHRLPLIGQTLSASEGIIGFQDINVRPMLRQGEVLEFVPGMVVTQHSGSGKANQYFLRGFNLDHGTDFATSINGMPINMRTHGHGQGYTDLNFIIPESVASIQYQKGPYHAENGDFSNAGAADFITFDSLPTNIAKLELGQDGYIRGLLGANQQYDNDGFISLLESERYDGPWLGVSERLRKTNALLQYSFREGNKQGNVAFMAYDNSWNAADQIPLRLVNSGQISPLETVDPTAGGNSARYSLSTQWQNTDWHVDAFVIQSQLDLYSNFTYFLDDPEHGDQFKQVDKRFIYGTNIKRSVINNERLRQNMGLQFRYDDINDVALIRTYQRQPLSTVRSDKVQESSLALFWEGETTFNSVITANLGIRYDHLWAKVESNLELNSGHADDGLLNLKGGLVYRIDNNWESYLNAGQSFHSNDARGSTIQVDPVSGESAEQVDLLVRGTGAEVGLRYSRAEQLNFSMALWSLNLDSELLFVGDAGNTESSLPSKRWGIELSAYYWLNKIFSADIELAWTDSHYADTINNEGNKIAGALPFVLSSGLLWQPMDSWHFSLRMRHFGQRNLDSLGEVKSNEFTVLNMLLNYQYNRWQFTLNMLNALNSNDHDIDYLYSSRLPGESSGGIEDIHFHPIEPRTLRLEANYTF</sequence>
<dbReference type="SUPFAM" id="SSF56935">
    <property type="entry name" value="Porins"/>
    <property type="match status" value="1"/>
</dbReference>
<dbReference type="InterPro" id="IPR012910">
    <property type="entry name" value="Plug_dom"/>
</dbReference>
<feature type="domain" description="TonB-dependent receptor plug" evidence="8">
    <location>
        <begin position="39"/>
        <end position="145"/>
    </location>
</feature>
<evidence type="ECO:0000313" key="9">
    <source>
        <dbReference type="EMBL" id="KXI27011.1"/>
    </source>
</evidence>
<dbReference type="AlphaFoldDB" id="A0A148KL68"/>